<keyword evidence="3 6" id="KW-1133">Transmembrane helix</keyword>
<dbReference type="PANTHER" id="PTHR20855">
    <property type="entry name" value="ADIPOR/PROGESTIN RECEPTOR-RELATED"/>
    <property type="match status" value="1"/>
</dbReference>
<feature type="binding site" evidence="5">
    <location>
        <position position="64"/>
    </location>
    <ligand>
        <name>Zn(2+)</name>
        <dbReference type="ChEBI" id="CHEBI:29105"/>
    </ligand>
</feature>
<feature type="transmembrane region" description="Helical" evidence="6">
    <location>
        <begin position="106"/>
        <end position="130"/>
    </location>
</feature>
<feature type="transmembrane region" description="Helical" evidence="6">
    <location>
        <begin position="81"/>
        <end position="100"/>
    </location>
</feature>
<sequence length="222" mass="25587">MLPKIVNERNLPFFRGRIHVLNVLSLPILAVSVVKSHDEKQIIVAYFIFFACCLFNVFASSILHLKKWDTSRDSLFKRLDYAGIFLVIGSSAFPAFLYYMKNDSTMLFISLIHWLVIFGGVFGSLIFNFINTTKSFRSIIYPFFGAPYVYLEYKFIANGQYYSAVMGFLTAFFYITGSVFYAKDSPNLVPGIFESHELFHVFCWLAFLASFFLNFQLTKLSP</sequence>
<gene>
    <name evidence="7" type="ORF">TAT_000315100</name>
    <name evidence="8" type="ORF">TAV_000315000</name>
</gene>
<evidence type="ECO:0000256" key="3">
    <source>
        <dbReference type="ARBA" id="ARBA00022989"/>
    </source>
</evidence>
<feature type="binding site" evidence="5">
    <location>
        <position position="196"/>
    </location>
    <ligand>
        <name>Zn(2+)</name>
        <dbReference type="ChEBI" id="CHEBI:29105"/>
    </ligand>
</feature>
<keyword evidence="5" id="KW-0862">Zinc</keyword>
<feature type="transmembrane region" description="Helical" evidence="6">
    <location>
        <begin position="43"/>
        <end position="65"/>
    </location>
</feature>
<evidence type="ECO:0000313" key="8">
    <source>
        <dbReference type="EMBL" id="SVP94812.1"/>
    </source>
</evidence>
<feature type="transmembrane region" description="Helical" evidence="6">
    <location>
        <begin position="161"/>
        <end position="182"/>
    </location>
</feature>
<evidence type="ECO:0000256" key="1">
    <source>
        <dbReference type="ARBA" id="ARBA00004141"/>
    </source>
</evidence>
<dbReference type="EMBL" id="UIVT01000004">
    <property type="protein sequence ID" value="SVP94150.1"/>
    <property type="molecule type" value="Genomic_DNA"/>
</dbReference>
<feature type="transmembrane region" description="Helical" evidence="6">
    <location>
        <begin position="198"/>
        <end position="217"/>
    </location>
</feature>
<dbReference type="EMBL" id="UIVS01000004">
    <property type="protein sequence ID" value="SVP94812.1"/>
    <property type="molecule type" value="Genomic_DNA"/>
</dbReference>
<organism evidence="7">
    <name type="scientific">Theileria annulata</name>
    <dbReference type="NCBI Taxonomy" id="5874"/>
    <lineage>
        <taxon>Eukaryota</taxon>
        <taxon>Sar</taxon>
        <taxon>Alveolata</taxon>
        <taxon>Apicomplexa</taxon>
        <taxon>Aconoidasida</taxon>
        <taxon>Piroplasmida</taxon>
        <taxon>Theileriidae</taxon>
        <taxon>Theileria</taxon>
    </lineage>
</organism>
<evidence type="ECO:0000313" key="7">
    <source>
        <dbReference type="EMBL" id="SVP94150.1"/>
    </source>
</evidence>
<dbReference type="AlphaFoldDB" id="A0A3B0N2V3"/>
<evidence type="ECO:0000256" key="6">
    <source>
        <dbReference type="SAM" id="Phobius"/>
    </source>
</evidence>
<feature type="binding site" evidence="5">
    <location>
        <position position="200"/>
    </location>
    <ligand>
        <name>Zn(2+)</name>
        <dbReference type="ChEBI" id="CHEBI:29105"/>
    </ligand>
</feature>
<feature type="transmembrane region" description="Helical" evidence="6">
    <location>
        <begin position="20"/>
        <end position="37"/>
    </location>
</feature>
<dbReference type="VEuPathDB" id="PiroplasmaDB:TA07210"/>
<reference evidence="7" key="1">
    <citation type="submission" date="2018-07" db="EMBL/GenBank/DDBJ databases">
        <authorList>
            <person name="Quirk P.G."/>
            <person name="Krulwich T.A."/>
        </authorList>
    </citation>
    <scope>NUCLEOTIDE SEQUENCE</scope>
    <source>
        <strain evidence="7">Anand</strain>
    </source>
</reference>
<accession>A0A3B0N2V3</accession>
<dbReference type="GO" id="GO:0046872">
    <property type="term" value="F:metal ion binding"/>
    <property type="evidence" value="ECO:0007669"/>
    <property type="project" value="UniProtKB-KW"/>
</dbReference>
<dbReference type="GO" id="GO:0016020">
    <property type="term" value="C:membrane"/>
    <property type="evidence" value="ECO:0007669"/>
    <property type="project" value="UniProtKB-SubCell"/>
</dbReference>
<dbReference type="Pfam" id="PF03006">
    <property type="entry name" value="HlyIII"/>
    <property type="match status" value="1"/>
</dbReference>
<evidence type="ECO:0000256" key="4">
    <source>
        <dbReference type="ARBA" id="ARBA00023136"/>
    </source>
</evidence>
<dbReference type="InterPro" id="IPR004254">
    <property type="entry name" value="AdipoR/HlyIII-related"/>
</dbReference>
<keyword evidence="4 6" id="KW-0472">Membrane</keyword>
<protein>
    <submittedName>
        <fullName evidence="7">Haemolysin-III related, putative</fullName>
    </submittedName>
</protein>
<dbReference type="PANTHER" id="PTHR20855:SF3">
    <property type="entry name" value="LD03007P"/>
    <property type="match status" value="1"/>
</dbReference>
<comment type="subcellular location">
    <subcellularLocation>
        <location evidence="1">Membrane</location>
        <topology evidence="1">Multi-pass membrane protein</topology>
    </subcellularLocation>
</comment>
<evidence type="ECO:0000256" key="5">
    <source>
        <dbReference type="PIRSR" id="PIRSR604254-1"/>
    </source>
</evidence>
<evidence type="ECO:0000256" key="2">
    <source>
        <dbReference type="ARBA" id="ARBA00022692"/>
    </source>
</evidence>
<keyword evidence="5" id="KW-0479">Metal-binding</keyword>
<name>A0A3B0N2V3_THEAN</name>
<proteinExistence type="predicted"/>
<keyword evidence="2 6" id="KW-0812">Transmembrane</keyword>